<dbReference type="SUPFAM" id="SSF51905">
    <property type="entry name" value="FAD/NAD(P)-binding domain"/>
    <property type="match status" value="2"/>
</dbReference>
<keyword evidence="9" id="KW-1185">Reference proteome</keyword>
<dbReference type="InterPro" id="IPR036188">
    <property type="entry name" value="FAD/NAD-bd_sf"/>
</dbReference>
<keyword evidence="3" id="KW-0285">Flavoprotein</keyword>
<evidence type="ECO:0000256" key="2">
    <source>
        <dbReference type="ARBA" id="ARBA00010139"/>
    </source>
</evidence>
<accession>A0A1G7MCB5</accession>
<evidence type="ECO:0000256" key="5">
    <source>
        <dbReference type="ARBA" id="ARBA00022857"/>
    </source>
</evidence>
<gene>
    <name evidence="8" type="ORF">SAMN05216557_104134</name>
</gene>
<dbReference type="Proteomes" id="UP000323502">
    <property type="component" value="Unassembled WGS sequence"/>
</dbReference>
<keyword evidence="4" id="KW-0274">FAD</keyword>
<dbReference type="Pfam" id="PF13738">
    <property type="entry name" value="Pyr_redox_3"/>
    <property type="match status" value="1"/>
</dbReference>
<protein>
    <submittedName>
        <fullName evidence="8">Predicted flavoprotein CzcO associated with the cation diffusion facilitator CzcD</fullName>
    </submittedName>
</protein>
<evidence type="ECO:0000256" key="6">
    <source>
        <dbReference type="ARBA" id="ARBA00023002"/>
    </source>
</evidence>
<keyword evidence="7" id="KW-0503">Monooxygenase</keyword>
<dbReference type="PANTHER" id="PTHR43098">
    <property type="entry name" value="L-ORNITHINE N(5)-MONOOXYGENASE-RELATED"/>
    <property type="match status" value="1"/>
</dbReference>
<reference evidence="8 9" key="1">
    <citation type="submission" date="2016-10" db="EMBL/GenBank/DDBJ databases">
        <authorList>
            <person name="Varghese N."/>
            <person name="Submissions S."/>
        </authorList>
    </citation>
    <scope>NUCLEOTIDE SEQUENCE [LARGE SCALE GENOMIC DNA]</scope>
    <source>
        <strain evidence="8 9">S7-754</strain>
    </source>
</reference>
<comment type="similarity">
    <text evidence="2">Belongs to the FAD-binding monooxygenase family.</text>
</comment>
<name>A0A1G7MCB5_9SPHN</name>
<evidence type="ECO:0000256" key="4">
    <source>
        <dbReference type="ARBA" id="ARBA00022827"/>
    </source>
</evidence>
<evidence type="ECO:0000256" key="1">
    <source>
        <dbReference type="ARBA" id="ARBA00001974"/>
    </source>
</evidence>
<sequence>MDTRMNERDDAGTTHRLDAVVVGAGFGGMYAAYRLREMGLSFVGIEAGGDVGGVWYWNRYPGARCDLMCVDYSYSFSPEIEQEWTWSEQFAGQPEILAYANYVADRLHLRPHFRFGTRVTAATWDDHRRIWVVETDAGDTLEARYCVMATGPLSIPKDPEITGLDRFAGDLYRAAKWPHHEVDFAGKRVGVIGTGSTGIQIVQEVAKEAGELYVFQRTPSFTMPMRNDPLDPEYAAEIKRNYPGLRAAAWASNLGGVRPSTTRPFFSLPRAQREQLMEDAWKMGGHAFLGTFSDLLFNPEANEQVAEFVRGKIGEIVEDPETAEALKPRGYPIFARRPCLDTSYYQSFNQPNVHLVDCLKYPIRRITEAGIETEQGEVALDALILATGYDGLTGALTAFPVKGRHGRELRDKWKGGAHSWLGLMVEGFPNLFMICGANGPAALANIISINELNVDWLCDLLRYMERNDLATFEPDPDAEERWMEEVRALSERTLMSKAQTWYVGANVAGKAQGLTLFTGGFAKYAEHCRVAAQNGYPDLMFEREDAPVPA</sequence>
<evidence type="ECO:0000313" key="8">
    <source>
        <dbReference type="EMBL" id="SDF59244.1"/>
    </source>
</evidence>
<dbReference type="Gene3D" id="3.50.50.60">
    <property type="entry name" value="FAD/NAD(P)-binding domain"/>
    <property type="match status" value="3"/>
</dbReference>
<organism evidence="8 9">
    <name type="scientific">Sphingomonas carotinifaciens</name>
    <dbReference type="NCBI Taxonomy" id="1166323"/>
    <lineage>
        <taxon>Bacteria</taxon>
        <taxon>Pseudomonadati</taxon>
        <taxon>Pseudomonadota</taxon>
        <taxon>Alphaproteobacteria</taxon>
        <taxon>Sphingomonadales</taxon>
        <taxon>Sphingomonadaceae</taxon>
        <taxon>Sphingomonas</taxon>
    </lineage>
</organism>
<dbReference type="GO" id="GO:0004497">
    <property type="term" value="F:monooxygenase activity"/>
    <property type="evidence" value="ECO:0007669"/>
    <property type="project" value="UniProtKB-KW"/>
</dbReference>
<comment type="cofactor">
    <cofactor evidence="1">
        <name>FAD</name>
        <dbReference type="ChEBI" id="CHEBI:57692"/>
    </cofactor>
</comment>
<proteinExistence type="inferred from homology"/>
<evidence type="ECO:0000256" key="3">
    <source>
        <dbReference type="ARBA" id="ARBA00022630"/>
    </source>
</evidence>
<dbReference type="PANTHER" id="PTHR43098:SF3">
    <property type="entry name" value="L-ORNITHINE N(5)-MONOOXYGENASE-RELATED"/>
    <property type="match status" value="1"/>
</dbReference>
<evidence type="ECO:0000313" key="9">
    <source>
        <dbReference type="Proteomes" id="UP000323502"/>
    </source>
</evidence>
<keyword evidence="6" id="KW-0560">Oxidoreductase</keyword>
<keyword evidence="5" id="KW-0521">NADP</keyword>
<dbReference type="InterPro" id="IPR050775">
    <property type="entry name" value="FAD-binding_Monooxygenases"/>
</dbReference>
<dbReference type="PRINTS" id="PR00411">
    <property type="entry name" value="PNDRDTASEI"/>
</dbReference>
<dbReference type="AlphaFoldDB" id="A0A1G7MCB5"/>
<dbReference type="RefSeq" id="WP_211368522.1">
    <property type="nucleotide sequence ID" value="NZ_FNBI01000004.1"/>
</dbReference>
<dbReference type="EMBL" id="FNBI01000004">
    <property type="protein sequence ID" value="SDF59244.1"/>
    <property type="molecule type" value="Genomic_DNA"/>
</dbReference>
<evidence type="ECO:0000256" key="7">
    <source>
        <dbReference type="ARBA" id="ARBA00023033"/>
    </source>
</evidence>